<dbReference type="EMBL" id="AMKT01000044">
    <property type="protein sequence ID" value="OXG20737.1"/>
    <property type="molecule type" value="Genomic_DNA"/>
</dbReference>
<evidence type="ECO:0000313" key="3">
    <source>
        <dbReference type="Proteomes" id="UP000199727"/>
    </source>
</evidence>
<dbReference type="AlphaFoldDB" id="A0A854Q9U2"/>
<feature type="region of interest" description="Disordered" evidence="1">
    <location>
        <begin position="1"/>
        <end position="23"/>
    </location>
</feature>
<dbReference type="Proteomes" id="UP000199727">
    <property type="component" value="Unassembled WGS sequence"/>
</dbReference>
<evidence type="ECO:0000256" key="1">
    <source>
        <dbReference type="SAM" id="MobiDB-lite"/>
    </source>
</evidence>
<dbReference type="OrthoDB" id="2554293at2759"/>
<comment type="caution">
    <text evidence="2">The sequence shown here is derived from an EMBL/GenBank/DDBJ whole genome shotgun (WGS) entry which is preliminary data.</text>
</comment>
<sequence>MQKGRPPKTVHRRLLPSTQKSPRRINERVIYTLRDPAAMLRRIRIRLNPAHPPRRTSSSAAFAHALEEQHTVPYGVAYGAGPSRIPYQPPSYSFTGRAQGHEAARFLREKLSSLSHGSYAAPQAFAASLVRSIEGAAQKTQVRTNEVVPSLSRLQLHTVVHHLIREKKGNLASAIVLQALQSAPRMARRRIVSPKTLRILFGNRSIFHMSKASSKRRAIAPNLQPTVAEQMSPPPAPRLQTLLDILDILQDVRYSRTPELYELIISSCCDEGQPHLAAKIYTGLVEEWVTEGRVAEGANPEEFHPGGGPPRGWKKGNGGRWWTGVRTWRWPGEVLSPHDRLDLWHPRHLALPEKMRNFPVPLATSPPSVVPAPHSSLLNNIVNSLQLDPSKTSPHEFASSMRALAILANTVLSRTLPILALGPLLKACHTAPFKPDVYPESMQDKPEKNEWAYTAFTQMHVMLMSLLWSPPISAESMRLIAAAQSAEKVRTPGLPMPESKETSVAVAPTPTLPLDSPYKLPPLTLSSCSILLSYAFRILKAPNMLNALMLYMKSVFKLGKSSPSNWNIILGGASRLRENKLADDAGKMLFGSLGDVDKVDKREFFSKSKEETVVNKVQFDLALSNKDGEQGASPEANESSLLALISHLTASSQFSRLTSLVYTLIPYLAHSRGPSIASSPDDLGSQGVEIGENGRPKSVRLTPHVWVALLRGMEKAGKTGLGQRLYNVGLHEEGVAWKEMMEEHPELSVLPSTLRLPQEFFTNVLLLFSQHSYFPSSGKASVIKGLRLPRGSERLAPDQAVGLLGIKVHETVKGRWEDGWVDESEMEGIKGQKYFEALIKCSWKRWGLDMPEKALREDVGKEIMGVIKDMEAWGVQVPEVLVARFKGKRVDVRDGFWGIEEMKWCGKAEGKEEAAKLLKRIMGE</sequence>
<protein>
    <submittedName>
        <fullName evidence="2">Uncharacterized protein</fullName>
    </submittedName>
</protein>
<feature type="compositionally biased region" description="Basic residues" evidence="1">
    <location>
        <begin position="1"/>
        <end position="14"/>
    </location>
</feature>
<organism evidence="2 3">
    <name type="scientific">Cryptococcus neoformans Tu259-1</name>
    <dbReference type="NCBI Taxonomy" id="1230072"/>
    <lineage>
        <taxon>Eukaryota</taxon>
        <taxon>Fungi</taxon>
        <taxon>Dikarya</taxon>
        <taxon>Basidiomycota</taxon>
        <taxon>Agaricomycotina</taxon>
        <taxon>Tremellomycetes</taxon>
        <taxon>Tremellales</taxon>
        <taxon>Cryptococcaceae</taxon>
        <taxon>Cryptococcus</taxon>
        <taxon>Cryptococcus neoformans species complex</taxon>
    </lineage>
</organism>
<name>A0A854Q9U2_CRYNE</name>
<gene>
    <name evidence="2" type="ORF">C361_03714</name>
</gene>
<reference evidence="2 3" key="1">
    <citation type="submission" date="2017-06" db="EMBL/GenBank/DDBJ databases">
        <title>Global population genomics of the pathogenic fungus Cryptococcus neoformans var. grubii.</title>
        <authorList>
            <person name="Cuomo C."/>
            <person name="Litvintseva A."/>
            <person name="Chen Y."/>
            <person name="Young S."/>
            <person name="Zeng Q."/>
            <person name="Chapman S."/>
            <person name="Gujja S."/>
            <person name="Saif S."/>
            <person name="Birren B."/>
        </authorList>
    </citation>
    <scope>NUCLEOTIDE SEQUENCE [LARGE SCALE GENOMIC DNA]</scope>
    <source>
        <strain evidence="2 3">Tu259-1</strain>
    </source>
</reference>
<evidence type="ECO:0000313" key="2">
    <source>
        <dbReference type="EMBL" id="OXG20737.1"/>
    </source>
</evidence>
<accession>A0A854Q9U2</accession>
<proteinExistence type="predicted"/>